<keyword evidence="3 5" id="KW-0472">Membrane</keyword>
<dbReference type="SUPFAM" id="SSF53067">
    <property type="entry name" value="Actin-like ATPase domain"/>
    <property type="match status" value="2"/>
</dbReference>
<feature type="region of interest" description="Disordered" evidence="7">
    <location>
        <begin position="399"/>
        <end position="418"/>
    </location>
</feature>
<dbReference type="Gene3D" id="3.30.1490.110">
    <property type="match status" value="1"/>
</dbReference>
<keyword evidence="10" id="KW-1185">Reference proteome</keyword>
<evidence type="ECO:0000313" key="10">
    <source>
        <dbReference type="Proteomes" id="UP000604381"/>
    </source>
</evidence>
<dbReference type="InterPro" id="IPR020823">
    <property type="entry name" value="Cell_div_FtsA"/>
</dbReference>
<sequence length="418" mass="43267">MADSGIIGALDLGEGGFKVLAARGTGASLAVEGFGVADARGFARGRVTDINAAAEAVASAVRQAEVMAGCSLDGRLVCSVGGDHLGNEIKKGHVKIQGGAVNRADIDLAIDTLQAFPIPAGRSILHVLEQEFFIDGKGKIRNPLGMNGQLLEVEALVVTAESNVIANLDACLAKANVRPLRYMSAALAAGFATTTKDERAMGAVALDWGCGTCDYVVFKDEYAQRCAAVPCGGIDIDRDIAKIFTITLAAARQVKERIGSAEQVPVDSDASVEVKDADGVTTKPIEPHVLSMAIAPRVDEMLESLRAALPAELNKDALPAGAVVAGGMAQLAGLAAVATSELSLKARVGRPQYAGAHAEDVATSEFATCFGLLQLWSGQEQGDQDLPASGLLRWLRGVFGGGSSDQPPSPAPNQEQQP</sequence>
<gene>
    <name evidence="5 9" type="primary">ftsA</name>
    <name evidence="9" type="ORF">ISN26_04035</name>
</gene>
<dbReference type="InterPro" id="IPR043129">
    <property type="entry name" value="ATPase_NBD"/>
</dbReference>
<dbReference type="AlphaFoldDB" id="A0A930UC66"/>
<reference evidence="9" key="1">
    <citation type="submission" date="2020-10" db="EMBL/GenBank/DDBJ databases">
        <title>An improved Amphimedon queenslandica hologenome assembly reveals how three proteobacterial symbionts can extend the metabolic phenotypic of their marine sponge host.</title>
        <authorList>
            <person name="Degnan B."/>
            <person name="Degnan S."/>
            <person name="Xiang X."/>
        </authorList>
    </citation>
    <scope>NUCLEOTIDE SEQUENCE</scope>
    <source>
        <strain evidence="9">AqS2</strain>
    </source>
</reference>
<dbReference type="Gene3D" id="3.30.420.40">
    <property type="match status" value="1"/>
</dbReference>
<dbReference type="PANTHER" id="PTHR32432">
    <property type="entry name" value="CELL DIVISION PROTEIN FTSA-RELATED"/>
    <property type="match status" value="1"/>
</dbReference>
<dbReference type="GO" id="GO:0043093">
    <property type="term" value="P:FtsZ-dependent cytokinesis"/>
    <property type="evidence" value="ECO:0007669"/>
    <property type="project" value="UniProtKB-UniRule"/>
</dbReference>
<dbReference type="SMART" id="SM00842">
    <property type="entry name" value="FtsA"/>
    <property type="match status" value="1"/>
</dbReference>
<dbReference type="EMBL" id="JADHEI010000033">
    <property type="protein sequence ID" value="MBF2735240.1"/>
    <property type="molecule type" value="Genomic_DNA"/>
</dbReference>
<dbReference type="InterPro" id="IPR003494">
    <property type="entry name" value="SHS2_FtsA"/>
</dbReference>
<feature type="domain" description="SHS2" evidence="8">
    <location>
        <begin position="7"/>
        <end position="193"/>
    </location>
</feature>
<evidence type="ECO:0000256" key="6">
    <source>
        <dbReference type="PIRNR" id="PIRNR003101"/>
    </source>
</evidence>
<dbReference type="InterPro" id="IPR050696">
    <property type="entry name" value="FtsA/MreB"/>
</dbReference>
<comment type="function">
    <text evidence="5 6">Cell division protein that is involved in the assembly of the Z ring. May serve as a membrane anchor for the Z ring.</text>
</comment>
<comment type="similarity">
    <text evidence="5 6">Belongs to the FtsA/MreB family.</text>
</comment>
<name>A0A930UC66_9GAMM</name>
<evidence type="ECO:0000256" key="4">
    <source>
        <dbReference type="ARBA" id="ARBA00023306"/>
    </source>
</evidence>
<keyword evidence="1 5" id="KW-1003">Cell membrane</keyword>
<dbReference type="NCBIfam" id="TIGR01174">
    <property type="entry name" value="ftsA"/>
    <property type="match status" value="1"/>
</dbReference>
<evidence type="ECO:0000313" key="9">
    <source>
        <dbReference type="EMBL" id="MBF2735240.1"/>
    </source>
</evidence>
<organism evidence="9 10">
    <name type="scientific">Candidatus Amphirhobacter heronislandensis</name>
    <dbReference type="NCBI Taxonomy" id="1732024"/>
    <lineage>
        <taxon>Bacteria</taxon>
        <taxon>Pseudomonadati</taxon>
        <taxon>Pseudomonadota</taxon>
        <taxon>Gammaproteobacteria</taxon>
        <taxon>Candidatus Tethybacterales</taxon>
        <taxon>Candidatus Tethybacteraceae</taxon>
        <taxon>Candidatus Amphirhobacter</taxon>
    </lineage>
</organism>
<evidence type="ECO:0000256" key="3">
    <source>
        <dbReference type="ARBA" id="ARBA00023136"/>
    </source>
</evidence>
<dbReference type="GO" id="GO:0032153">
    <property type="term" value="C:cell division site"/>
    <property type="evidence" value="ECO:0007669"/>
    <property type="project" value="UniProtKB-UniRule"/>
</dbReference>
<keyword evidence="4 5" id="KW-0131">Cell cycle</keyword>
<evidence type="ECO:0000256" key="7">
    <source>
        <dbReference type="SAM" id="MobiDB-lite"/>
    </source>
</evidence>
<comment type="subunit">
    <text evidence="5">Self-interacts. Interacts with FtsZ.</text>
</comment>
<comment type="subcellular location">
    <subcellularLocation>
        <location evidence="5">Cell membrane</location>
        <topology evidence="5">Peripheral membrane protein</topology>
        <orientation evidence="5">Cytoplasmic side</orientation>
    </subcellularLocation>
    <text evidence="5">Localizes to the Z ring in an FtsZ-dependent manner. Targeted to the membrane through a conserved C-terminal amphipathic helix.</text>
</comment>
<keyword evidence="2 5" id="KW-0132">Cell division</keyword>
<dbReference type="PIRSF" id="PIRSF003101">
    <property type="entry name" value="FtsA"/>
    <property type="match status" value="1"/>
</dbReference>
<evidence type="ECO:0000256" key="1">
    <source>
        <dbReference type="ARBA" id="ARBA00022475"/>
    </source>
</evidence>
<dbReference type="Pfam" id="PF02491">
    <property type="entry name" value="SHS2_FTSA"/>
    <property type="match status" value="1"/>
</dbReference>
<evidence type="ECO:0000256" key="2">
    <source>
        <dbReference type="ARBA" id="ARBA00022618"/>
    </source>
</evidence>
<dbReference type="GO" id="GO:0009898">
    <property type="term" value="C:cytoplasmic side of plasma membrane"/>
    <property type="evidence" value="ECO:0007669"/>
    <property type="project" value="UniProtKB-UniRule"/>
</dbReference>
<comment type="caution">
    <text evidence="9">The sequence shown here is derived from an EMBL/GenBank/DDBJ whole genome shotgun (WGS) entry which is preliminary data.</text>
</comment>
<dbReference type="PANTHER" id="PTHR32432:SF4">
    <property type="entry name" value="CELL DIVISION PROTEIN FTSA"/>
    <property type="match status" value="1"/>
</dbReference>
<proteinExistence type="inferred from homology"/>
<protein>
    <recommendedName>
        <fullName evidence="5 6">Cell division protein FtsA</fullName>
    </recommendedName>
</protein>
<evidence type="ECO:0000256" key="5">
    <source>
        <dbReference type="HAMAP-Rule" id="MF_02033"/>
    </source>
</evidence>
<accession>A0A930UC66</accession>
<evidence type="ECO:0000259" key="8">
    <source>
        <dbReference type="SMART" id="SM00842"/>
    </source>
</evidence>
<dbReference type="Pfam" id="PF14450">
    <property type="entry name" value="FtsA"/>
    <property type="match status" value="1"/>
</dbReference>
<dbReference type="HAMAP" id="MF_02033">
    <property type="entry name" value="FtsA"/>
    <property type="match status" value="1"/>
</dbReference>
<dbReference type="Proteomes" id="UP000604381">
    <property type="component" value="Unassembled WGS sequence"/>
</dbReference>